<evidence type="ECO:0000256" key="2">
    <source>
        <dbReference type="ARBA" id="ARBA00005179"/>
    </source>
</evidence>
<keyword evidence="3" id="KW-0808">Transferase</keyword>
<feature type="transmembrane region" description="Helical" evidence="7">
    <location>
        <begin position="36"/>
        <end position="55"/>
    </location>
</feature>
<feature type="domain" description="Wax synthase" evidence="8">
    <location>
        <begin position="196"/>
        <end position="256"/>
    </location>
</feature>
<keyword evidence="6 7" id="KW-0472">Membrane</keyword>
<evidence type="ECO:0000313" key="9">
    <source>
        <dbReference type="EMBL" id="WOO40025.1"/>
    </source>
</evidence>
<dbReference type="RefSeq" id="WP_317832117.1">
    <property type="nucleotide sequence ID" value="NZ_CP136920.1"/>
</dbReference>
<dbReference type="InterPro" id="IPR032805">
    <property type="entry name" value="Wax_synthase_dom"/>
</dbReference>
<evidence type="ECO:0000256" key="3">
    <source>
        <dbReference type="ARBA" id="ARBA00022679"/>
    </source>
</evidence>
<gene>
    <name evidence="9" type="ORF">RZN69_15485</name>
</gene>
<organism evidence="9 10">
    <name type="scientific">Rubellicoccus peritrichatus</name>
    <dbReference type="NCBI Taxonomy" id="3080537"/>
    <lineage>
        <taxon>Bacteria</taxon>
        <taxon>Pseudomonadati</taxon>
        <taxon>Verrucomicrobiota</taxon>
        <taxon>Opitutia</taxon>
        <taxon>Puniceicoccales</taxon>
        <taxon>Cerasicoccaceae</taxon>
        <taxon>Rubellicoccus</taxon>
    </lineage>
</organism>
<dbReference type="AlphaFoldDB" id="A0AAQ3L673"/>
<evidence type="ECO:0000256" key="7">
    <source>
        <dbReference type="SAM" id="Phobius"/>
    </source>
</evidence>
<feature type="transmembrane region" description="Helical" evidence="7">
    <location>
        <begin position="12"/>
        <end position="30"/>
    </location>
</feature>
<protein>
    <submittedName>
        <fullName evidence="9">MBOAT family protein</fullName>
    </submittedName>
</protein>
<dbReference type="Pfam" id="PF13813">
    <property type="entry name" value="MBOAT_2"/>
    <property type="match status" value="1"/>
</dbReference>
<evidence type="ECO:0000256" key="5">
    <source>
        <dbReference type="ARBA" id="ARBA00022989"/>
    </source>
</evidence>
<evidence type="ECO:0000313" key="10">
    <source>
        <dbReference type="Proteomes" id="UP001304300"/>
    </source>
</evidence>
<evidence type="ECO:0000256" key="4">
    <source>
        <dbReference type="ARBA" id="ARBA00022692"/>
    </source>
</evidence>
<evidence type="ECO:0000256" key="6">
    <source>
        <dbReference type="ARBA" id="ARBA00023136"/>
    </source>
</evidence>
<dbReference type="PANTHER" id="PTHR31595">
    <property type="entry name" value="LONG-CHAIN-ALCOHOL O-FATTY-ACYLTRANSFERASE 3-RELATED"/>
    <property type="match status" value="1"/>
</dbReference>
<dbReference type="PANTHER" id="PTHR31595:SF57">
    <property type="entry name" value="OS04G0481900 PROTEIN"/>
    <property type="match status" value="1"/>
</dbReference>
<sequence length="318" mass="35463">MNAYFPTGIEQAIQGAIILLVEILFGFAIQKNQNKTRVVMAWGLTTIGVFAMFLITLDQPPGFRMIVLILALLYGMKAVVATHQMTNGNALNFVQWIAYTVGWFGMRPMVFKKMGQGRIAGTGRLIRKGALRIILGFLLILGARFFWADVNDGMPGILKIPVALLLLMPGLSLVLHFGLFNVMAGFWRWIGVPVGNLFNAPFKARTLAEFWGRRWNIAFTEMTTLAIFRPLKARFGETIARTGAFVFSGLAHELAISVPVNAGYGLPTTYFGIQAVAMAYEKNWKRAGRIWTAVWVLLPLPLLFHPAFIMEIILPLIK</sequence>
<keyword evidence="10" id="KW-1185">Reference proteome</keyword>
<dbReference type="InterPro" id="IPR044851">
    <property type="entry name" value="Wax_synthase"/>
</dbReference>
<dbReference type="Proteomes" id="UP001304300">
    <property type="component" value="Chromosome"/>
</dbReference>
<dbReference type="GO" id="GO:0016020">
    <property type="term" value="C:membrane"/>
    <property type="evidence" value="ECO:0007669"/>
    <property type="project" value="UniProtKB-SubCell"/>
</dbReference>
<comment type="pathway">
    <text evidence="2">Secondary metabolite biosynthesis.</text>
</comment>
<evidence type="ECO:0000256" key="1">
    <source>
        <dbReference type="ARBA" id="ARBA00004141"/>
    </source>
</evidence>
<comment type="subcellular location">
    <subcellularLocation>
        <location evidence="1">Membrane</location>
        <topology evidence="1">Multi-pass membrane protein</topology>
    </subcellularLocation>
</comment>
<dbReference type="GO" id="GO:0008374">
    <property type="term" value="F:O-acyltransferase activity"/>
    <property type="evidence" value="ECO:0007669"/>
    <property type="project" value="InterPro"/>
</dbReference>
<evidence type="ECO:0000259" key="8">
    <source>
        <dbReference type="Pfam" id="PF13813"/>
    </source>
</evidence>
<name>A0AAQ3L673_9BACT</name>
<dbReference type="GO" id="GO:0006629">
    <property type="term" value="P:lipid metabolic process"/>
    <property type="evidence" value="ECO:0007669"/>
    <property type="project" value="InterPro"/>
</dbReference>
<keyword evidence="5 7" id="KW-1133">Transmembrane helix</keyword>
<feature type="transmembrane region" description="Helical" evidence="7">
    <location>
        <begin position="160"/>
        <end position="180"/>
    </location>
</feature>
<feature type="transmembrane region" description="Helical" evidence="7">
    <location>
        <begin position="62"/>
        <end position="81"/>
    </location>
</feature>
<keyword evidence="4 7" id="KW-0812">Transmembrane</keyword>
<feature type="transmembrane region" description="Helical" evidence="7">
    <location>
        <begin position="290"/>
        <end position="317"/>
    </location>
</feature>
<proteinExistence type="predicted"/>
<feature type="transmembrane region" description="Helical" evidence="7">
    <location>
        <begin position="130"/>
        <end position="148"/>
    </location>
</feature>
<dbReference type="EMBL" id="CP136920">
    <property type="protein sequence ID" value="WOO40025.1"/>
    <property type="molecule type" value="Genomic_DNA"/>
</dbReference>
<accession>A0AAQ3L673</accession>
<reference evidence="9 10" key="1">
    <citation type="submission" date="2023-10" db="EMBL/GenBank/DDBJ databases">
        <title>Rubellicoccus peritrichatus gen. nov., sp. nov., isolated from an algae of coral reef tank.</title>
        <authorList>
            <person name="Luo J."/>
        </authorList>
    </citation>
    <scope>NUCLEOTIDE SEQUENCE [LARGE SCALE GENOMIC DNA]</scope>
    <source>
        <strain evidence="9 10">CR14</strain>
    </source>
</reference>
<dbReference type="KEGG" id="puo:RZN69_15485"/>